<evidence type="ECO:0000313" key="12">
    <source>
        <dbReference type="EMBL" id="HIK00911.1"/>
    </source>
</evidence>
<dbReference type="PANTHER" id="PTHR10113">
    <property type="entry name" value="PEPTIDE CHAIN RELEASE FACTOR SUBUNIT 1"/>
    <property type="match status" value="1"/>
</dbReference>
<dbReference type="InterPro" id="IPR042226">
    <property type="entry name" value="eFR1_2_sf"/>
</dbReference>
<sequence>NIKSKGTRKNVTSALEKIISELRLFKKTPEHGLAIFCGNISQIPGKDEFLLETIIPPKPLSANLYRCSQKFVLDPLKEMLETGEVYGLIVIDRQEADIAVLRGKSTELLVKLDSIVPGKFRAGGQSAQRFERVAEGLLHDFFKEVAEKANTEFLKIQRLKGIIVGGPGPTKQDFLSANLLHHELAKKILGQVDIGYTGESGIEELVNKSQGLLKETAITKEKQLVSKFLEQLGKGTGLALNDLERIRKAFEIGAVDIVLVSEKIRDENLINELKKLTEQTGASFEFISQETMEGQQLAHLGGIAAILRFKIQ</sequence>
<evidence type="ECO:0000256" key="3">
    <source>
        <dbReference type="ARBA" id="ARBA00005326"/>
    </source>
</evidence>
<feature type="domain" description="eRF1/Pelota-like N-terminal" evidence="9">
    <location>
        <begin position="1"/>
        <end position="80"/>
    </location>
</feature>
<dbReference type="AlphaFoldDB" id="A0A832V2S7"/>
<dbReference type="InterPro" id="IPR005140">
    <property type="entry name" value="eRF1_Pelota-like_N"/>
</dbReference>
<feature type="non-terminal residue" evidence="12">
    <location>
        <position position="1"/>
    </location>
</feature>
<evidence type="ECO:0000256" key="2">
    <source>
        <dbReference type="ARBA" id="ARBA00004496"/>
    </source>
</evidence>
<evidence type="ECO:0000256" key="5">
    <source>
        <dbReference type="ARBA" id="ARBA00019723"/>
    </source>
</evidence>
<dbReference type="SUPFAM" id="SSF55315">
    <property type="entry name" value="L30e-like"/>
    <property type="match status" value="1"/>
</dbReference>
<dbReference type="Pfam" id="PF03465">
    <property type="entry name" value="eRF1_3"/>
    <property type="match status" value="1"/>
</dbReference>
<dbReference type="GO" id="GO:0005737">
    <property type="term" value="C:cytoplasm"/>
    <property type="evidence" value="ECO:0007669"/>
    <property type="project" value="UniProtKB-SubCell"/>
</dbReference>
<dbReference type="Gene3D" id="3.30.960.10">
    <property type="entry name" value="eRF1 domain 1"/>
    <property type="match status" value="1"/>
</dbReference>
<dbReference type="Pfam" id="PF03463">
    <property type="entry name" value="eRF1_1"/>
    <property type="match status" value="1"/>
</dbReference>
<evidence type="ECO:0000313" key="13">
    <source>
        <dbReference type="Proteomes" id="UP000646946"/>
    </source>
</evidence>
<feature type="domain" description="eRF1" evidence="10">
    <location>
        <begin position="86"/>
        <end position="214"/>
    </location>
</feature>
<keyword evidence="7" id="KW-0648">Protein biosynthesis</keyword>
<comment type="similarity">
    <text evidence="3">Belongs to the eukaryotic release factor 1 family.</text>
</comment>
<dbReference type="InterPro" id="IPR004403">
    <property type="entry name" value="Peptide_chain-rel_eRF1/aRF1"/>
</dbReference>
<evidence type="ECO:0000256" key="4">
    <source>
        <dbReference type="ARBA" id="ARBA00011520"/>
    </source>
</evidence>
<organism evidence="12 13">
    <name type="scientific">Candidatus Naiadarchaeum limnaeum</name>
    <dbReference type="NCBI Taxonomy" id="2756139"/>
    <lineage>
        <taxon>Archaea</taxon>
        <taxon>Candidatus Undinarchaeota</taxon>
        <taxon>Candidatus Undinarchaeia</taxon>
        <taxon>Candidatus Naiadarchaeales</taxon>
        <taxon>Candidatus Naiadarchaeaceae</taxon>
        <taxon>Candidatus Naiadarchaeum</taxon>
    </lineage>
</organism>
<dbReference type="InterPro" id="IPR005141">
    <property type="entry name" value="eRF1_2"/>
</dbReference>
<evidence type="ECO:0000259" key="9">
    <source>
        <dbReference type="Pfam" id="PF03463"/>
    </source>
</evidence>
<comment type="subcellular location">
    <subcellularLocation>
        <location evidence="2">Cytoplasm</location>
    </subcellularLocation>
</comment>
<dbReference type="InterPro" id="IPR024049">
    <property type="entry name" value="eRF1_1_sf"/>
</dbReference>
<dbReference type="SUPFAM" id="SSF53137">
    <property type="entry name" value="Translational machinery components"/>
    <property type="match status" value="1"/>
</dbReference>
<dbReference type="FunFam" id="3.30.420.60:FF:000003">
    <property type="entry name" value="Peptide chain release factor subunit 1"/>
    <property type="match status" value="1"/>
</dbReference>
<evidence type="ECO:0000256" key="6">
    <source>
        <dbReference type="ARBA" id="ARBA00022490"/>
    </source>
</evidence>
<dbReference type="Gene3D" id="3.30.1330.30">
    <property type="match status" value="1"/>
</dbReference>
<dbReference type="Gene3D" id="3.30.420.60">
    <property type="entry name" value="eRF1 domain 2"/>
    <property type="match status" value="1"/>
</dbReference>
<comment type="function">
    <text evidence="1">Directs the termination of nascent peptide synthesis (translation) in response to the termination codons UAA, UAG and UGA.</text>
</comment>
<comment type="subunit">
    <text evidence="4">Heterodimer of two subunits, one of which binds GTP.</text>
</comment>
<evidence type="ECO:0000256" key="1">
    <source>
        <dbReference type="ARBA" id="ARBA00002832"/>
    </source>
</evidence>
<reference evidence="12 13" key="1">
    <citation type="journal article" name="Nat. Commun.">
        <title>Undinarchaeota illuminate DPANN phylogeny and the impact of gene transfer on archaeal evolution.</title>
        <authorList>
            <person name="Dombrowski N."/>
            <person name="Williams T.A."/>
            <person name="Sun J."/>
            <person name="Woodcroft B.J."/>
            <person name="Lee J.H."/>
            <person name="Minh B.Q."/>
            <person name="Rinke C."/>
            <person name="Spang A."/>
        </authorList>
    </citation>
    <scope>NUCLEOTIDE SEQUENCE [LARGE SCALE GENOMIC DNA]</scope>
    <source>
        <strain evidence="12">MAG_bin1129</strain>
    </source>
</reference>
<accession>A0A832V2S7</accession>
<evidence type="ECO:0000256" key="8">
    <source>
        <dbReference type="ARBA" id="ARBA00031168"/>
    </source>
</evidence>
<feature type="domain" description="eRF1" evidence="11">
    <location>
        <begin position="219"/>
        <end position="311"/>
    </location>
</feature>
<keyword evidence="13" id="KW-1185">Reference proteome</keyword>
<dbReference type="Proteomes" id="UP000646946">
    <property type="component" value="Unassembled WGS sequence"/>
</dbReference>
<dbReference type="InterPro" id="IPR029064">
    <property type="entry name" value="Ribosomal_eL30-like_sf"/>
</dbReference>
<evidence type="ECO:0000256" key="7">
    <source>
        <dbReference type="ARBA" id="ARBA00022917"/>
    </source>
</evidence>
<keyword evidence="6" id="KW-0963">Cytoplasm</keyword>
<dbReference type="GO" id="GO:0003747">
    <property type="term" value="F:translation release factor activity"/>
    <property type="evidence" value="ECO:0007669"/>
    <property type="project" value="InterPro"/>
</dbReference>
<gene>
    <name evidence="12" type="primary">prf1</name>
    <name evidence="12" type="ORF">H1016_05250</name>
</gene>
<protein>
    <recommendedName>
        <fullName evidence="5">Peptide chain release factor subunit 1</fullName>
    </recommendedName>
    <alternativeName>
        <fullName evidence="8">Translation termination factor aRF1</fullName>
    </alternativeName>
</protein>
<dbReference type="SUPFAM" id="SSF55481">
    <property type="entry name" value="N-terminal domain of eukaryotic peptide chain release factor subunit 1, ERF1"/>
    <property type="match status" value="1"/>
</dbReference>
<comment type="caution">
    <text evidence="12">The sequence shown here is derived from an EMBL/GenBank/DDBJ whole genome shotgun (WGS) entry which is preliminary data.</text>
</comment>
<evidence type="ECO:0000259" key="11">
    <source>
        <dbReference type="Pfam" id="PF03465"/>
    </source>
</evidence>
<evidence type="ECO:0000259" key="10">
    <source>
        <dbReference type="Pfam" id="PF03464"/>
    </source>
</evidence>
<name>A0A832V2S7_9ARCH</name>
<dbReference type="InterPro" id="IPR005142">
    <property type="entry name" value="eRF1_3"/>
</dbReference>
<dbReference type="Pfam" id="PF03464">
    <property type="entry name" value="eRF1_2"/>
    <property type="match status" value="1"/>
</dbReference>
<dbReference type="EMBL" id="DVAB01000045">
    <property type="protein sequence ID" value="HIK00911.1"/>
    <property type="molecule type" value="Genomic_DNA"/>
</dbReference>
<dbReference type="NCBIfam" id="TIGR03676">
    <property type="entry name" value="aRF1_eRF1"/>
    <property type="match status" value="1"/>
</dbReference>
<proteinExistence type="inferred from homology"/>